<evidence type="ECO:0000256" key="2">
    <source>
        <dbReference type="ARBA" id="ARBA00009211"/>
    </source>
</evidence>
<name>A0A1D3DAS2_9EIME</name>
<sequence length="545" mass="59883">MSGETFLLFESAPGLLLLRVKQWDAVAQDTEAVQEACADAQRFKQLISSEAFYPFADAAEALETLMGVASGIVPPSMQKFLELHMPEAARSGGASRKKKHVSGEHADCALGVCDAALGKALSELGYKVIYSPSMLELHRGVRMHLRALAKPLRTLPLAKFQVGLGHSYSRELMQVDPRKQDKPIMQSVALIDSLDKTINSFSMKLKEWYGWHFPELIKIVTDTEAYCKAVLIIKQKEEFDEQENGQKLLEAVGNSEEVAAEVLTSIKHSMGQEISEEDFANIERFAQQLLRLCEQRKALQEYLSGKMDVVSPNLKAVVGEVLGARLISHAGALVSLAKYPASTIQILGAEKALFRALKARSGRTPKYGLLFHSSFIGRVQQQKHRGRMSRYLASKCALAARIDAFSEEAERPSGNVQRSHIFGDKLRDQLEERLRYLADGIVPRKNLDVMREAAAEESSQEDLSSSSAGYDFREARTEMNTLSAEARVEQVRAGAMSCATTHNVHRILFCLGSQASAVAAEDTRGVVGGGGTPILNGTGQLTNSR</sequence>
<dbReference type="GO" id="GO:0042254">
    <property type="term" value="P:ribosome biogenesis"/>
    <property type="evidence" value="ECO:0007669"/>
    <property type="project" value="UniProtKB-KW"/>
</dbReference>
<dbReference type="FunCoup" id="A0A1D3DAS2">
    <property type="interactions" value="389"/>
</dbReference>
<dbReference type="InterPro" id="IPR042239">
    <property type="entry name" value="Nop_C"/>
</dbReference>
<evidence type="ECO:0000313" key="8">
    <source>
        <dbReference type="Proteomes" id="UP000095192"/>
    </source>
</evidence>
<dbReference type="Gene3D" id="1.10.246.90">
    <property type="entry name" value="Nop domain"/>
    <property type="match status" value="1"/>
</dbReference>
<keyword evidence="8" id="KW-1185">Reference proteome</keyword>
<dbReference type="GO" id="GO:0030515">
    <property type="term" value="F:snoRNA binding"/>
    <property type="evidence" value="ECO:0007669"/>
    <property type="project" value="InterPro"/>
</dbReference>
<dbReference type="AlphaFoldDB" id="A0A1D3DAS2"/>
<accession>A0A1D3DAS2</accession>
<dbReference type="InterPro" id="IPR012974">
    <property type="entry name" value="NOP58/56_N"/>
</dbReference>
<dbReference type="FunFam" id="1.10.246.90:FF:000001">
    <property type="entry name" value="Nucleolar protein 56"/>
    <property type="match status" value="1"/>
</dbReference>
<evidence type="ECO:0000256" key="5">
    <source>
        <dbReference type="ARBA" id="ARBA00040742"/>
    </source>
</evidence>
<comment type="similarity">
    <text evidence="2">Belongs to the NOP5/NOP56 family.</text>
</comment>
<evidence type="ECO:0000256" key="4">
    <source>
        <dbReference type="ARBA" id="ARBA00023242"/>
    </source>
</evidence>
<evidence type="ECO:0000256" key="3">
    <source>
        <dbReference type="ARBA" id="ARBA00022517"/>
    </source>
</evidence>
<keyword evidence="3" id="KW-0690">Ribosome biogenesis</keyword>
<dbReference type="PANTHER" id="PTHR10894:SF0">
    <property type="entry name" value="NUCLEOLAR PROTEIN 56"/>
    <property type="match status" value="1"/>
</dbReference>
<organism evidence="7 8">
    <name type="scientific">Cyclospora cayetanensis</name>
    <dbReference type="NCBI Taxonomy" id="88456"/>
    <lineage>
        <taxon>Eukaryota</taxon>
        <taxon>Sar</taxon>
        <taxon>Alveolata</taxon>
        <taxon>Apicomplexa</taxon>
        <taxon>Conoidasida</taxon>
        <taxon>Coccidia</taxon>
        <taxon>Eucoccidiorida</taxon>
        <taxon>Eimeriorina</taxon>
        <taxon>Eimeriidae</taxon>
        <taxon>Cyclospora</taxon>
    </lineage>
</organism>
<evidence type="ECO:0000259" key="6">
    <source>
        <dbReference type="PROSITE" id="PS51358"/>
    </source>
</evidence>
<dbReference type="EMBL" id="JROU02000047">
    <property type="protein sequence ID" value="OEH80549.1"/>
    <property type="molecule type" value="Genomic_DNA"/>
</dbReference>
<protein>
    <recommendedName>
        <fullName evidence="5">Nucleolar protein 56</fullName>
    </recommendedName>
</protein>
<dbReference type="InterPro" id="IPR045056">
    <property type="entry name" value="Nop56/Nop58"/>
</dbReference>
<evidence type="ECO:0000256" key="1">
    <source>
        <dbReference type="ARBA" id="ARBA00004604"/>
    </source>
</evidence>
<dbReference type="InterPro" id="IPR002687">
    <property type="entry name" value="Nop_dom"/>
</dbReference>
<proteinExistence type="inferred from homology"/>
<dbReference type="Proteomes" id="UP000095192">
    <property type="component" value="Unassembled WGS sequence"/>
</dbReference>
<reference evidence="7 8" key="1">
    <citation type="journal article" date="2016" name="BMC Genomics">
        <title>Comparative genomics reveals Cyclospora cayetanensis possesses coccidia-like metabolism and invasion components but unique surface antigens.</title>
        <authorList>
            <person name="Liu S."/>
            <person name="Wang L."/>
            <person name="Zheng H."/>
            <person name="Xu Z."/>
            <person name="Roellig D.M."/>
            <person name="Li N."/>
            <person name="Frace M.A."/>
            <person name="Tang K."/>
            <person name="Arrowood M.J."/>
            <person name="Moss D.M."/>
            <person name="Zhang L."/>
            <person name="Feng Y."/>
            <person name="Xiao L."/>
        </authorList>
    </citation>
    <scope>NUCLEOTIDE SEQUENCE [LARGE SCALE GENOMIC DNA]</scope>
    <source>
        <strain evidence="7 8">CHN_HEN01</strain>
    </source>
</reference>
<dbReference type="Gene3D" id="1.10.287.4070">
    <property type="match status" value="1"/>
</dbReference>
<dbReference type="PROSITE" id="PS51358">
    <property type="entry name" value="NOP"/>
    <property type="match status" value="1"/>
</dbReference>
<dbReference type="InParanoid" id="A0A1D3DAS2"/>
<dbReference type="Pfam" id="PF08156">
    <property type="entry name" value="NOP5NT"/>
    <property type="match status" value="1"/>
</dbReference>
<dbReference type="InterPro" id="IPR012976">
    <property type="entry name" value="NOSIC"/>
</dbReference>
<dbReference type="VEuPathDB" id="ToxoDB:LOC34623380"/>
<evidence type="ECO:0000313" key="7">
    <source>
        <dbReference type="EMBL" id="OEH80549.1"/>
    </source>
</evidence>
<dbReference type="VEuPathDB" id="ToxoDB:cyc_07405"/>
<feature type="domain" description="Nop" evidence="6">
    <location>
        <begin position="310"/>
        <end position="439"/>
    </location>
</feature>
<dbReference type="SUPFAM" id="SSF89124">
    <property type="entry name" value="Nop domain"/>
    <property type="match status" value="1"/>
</dbReference>
<comment type="caution">
    <text evidence="7">The sequence shown here is derived from an EMBL/GenBank/DDBJ whole genome shotgun (WGS) entry which is preliminary data.</text>
</comment>
<dbReference type="SMART" id="SM00931">
    <property type="entry name" value="NOSIC"/>
    <property type="match status" value="1"/>
</dbReference>
<comment type="subcellular location">
    <subcellularLocation>
        <location evidence="1">Nucleus</location>
        <location evidence="1">Nucleolus</location>
    </subcellularLocation>
</comment>
<dbReference type="GO" id="GO:0031428">
    <property type="term" value="C:box C/D methylation guide snoRNP complex"/>
    <property type="evidence" value="ECO:0007669"/>
    <property type="project" value="InterPro"/>
</dbReference>
<keyword evidence="4" id="KW-0539">Nucleus</keyword>
<gene>
    <name evidence="7" type="ORF">cyc_07405</name>
</gene>
<dbReference type="InterPro" id="IPR036070">
    <property type="entry name" value="Nop_dom_sf"/>
</dbReference>
<dbReference type="GO" id="GO:0032040">
    <property type="term" value="C:small-subunit processome"/>
    <property type="evidence" value="ECO:0007669"/>
    <property type="project" value="InterPro"/>
</dbReference>
<dbReference type="Pfam" id="PF01798">
    <property type="entry name" value="Nop"/>
    <property type="match status" value="1"/>
</dbReference>
<dbReference type="PANTHER" id="PTHR10894">
    <property type="entry name" value="NUCLEOLAR PROTEIN 5 NUCLEOLAR PROTEIN NOP5 NOP58"/>
    <property type="match status" value="1"/>
</dbReference>